<organism evidence="1 2">
    <name type="scientific">Peribacillus deserti</name>
    <dbReference type="NCBI Taxonomy" id="673318"/>
    <lineage>
        <taxon>Bacteria</taxon>
        <taxon>Bacillati</taxon>
        <taxon>Bacillota</taxon>
        <taxon>Bacilli</taxon>
        <taxon>Bacillales</taxon>
        <taxon>Bacillaceae</taxon>
        <taxon>Peribacillus</taxon>
    </lineage>
</organism>
<sequence>MDDKEKQIKEYTLPDMRSGEMLSEIVRGVKARNHAAILKAAMSSAKASVEIEGFRISSEMDELVRKRLSEQISEEEFEKAIMELLEGK</sequence>
<dbReference type="Proteomes" id="UP000234748">
    <property type="component" value="Unassembled WGS sequence"/>
</dbReference>
<evidence type="ECO:0000313" key="2">
    <source>
        <dbReference type="Proteomes" id="UP000234748"/>
    </source>
</evidence>
<dbReference type="RefSeq" id="WP_101642894.1">
    <property type="nucleotide sequence ID" value="NZ_PGUY01000040.1"/>
</dbReference>
<dbReference type="EMBL" id="PGUY01000040">
    <property type="protein sequence ID" value="PLT29447.1"/>
    <property type="molecule type" value="Genomic_DNA"/>
</dbReference>
<protein>
    <recommendedName>
        <fullName evidence="3">Antitoxin VbhA domain-containing protein</fullName>
    </recommendedName>
</protein>
<dbReference type="CDD" id="cd11586">
    <property type="entry name" value="VbhA_like"/>
    <property type="match status" value="1"/>
</dbReference>
<comment type="caution">
    <text evidence="1">The sequence shown here is derived from an EMBL/GenBank/DDBJ whole genome shotgun (WGS) entry which is preliminary data.</text>
</comment>
<dbReference type="AlphaFoldDB" id="A0A2N5M514"/>
<evidence type="ECO:0008006" key="3">
    <source>
        <dbReference type="Google" id="ProtNLM"/>
    </source>
</evidence>
<reference evidence="1 2" key="1">
    <citation type="submission" date="2017-11" db="EMBL/GenBank/DDBJ databases">
        <title>Comparitive Functional Genomics of Dry Heat Resistant strains isolated from the Viking Spacecraft.</title>
        <authorList>
            <person name="Seuylemezian A."/>
            <person name="Cooper K."/>
            <person name="Vaishampayan P."/>
        </authorList>
    </citation>
    <scope>NUCLEOTIDE SEQUENCE [LARGE SCALE GENOMIC DNA]</scope>
    <source>
        <strain evidence="1 2">V1-29</strain>
    </source>
</reference>
<evidence type="ECO:0000313" key="1">
    <source>
        <dbReference type="EMBL" id="PLT29447.1"/>
    </source>
</evidence>
<keyword evidence="2" id="KW-1185">Reference proteome</keyword>
<name>A0A2N5M514_9BACI</name>
<gene>
    <name evidence="1" type="ORF">CUU66_13170</name>
</gene>
<proteinExistence type="predicted"/>
<dbReference type="InterPro" id="IPR033788">
    <property type="entry name" value="VbhA-like"/>
</dbReference>
<dbReference type="OrthoDB" id="2930539at2"/>
<accession>A0A2N5M514</accession>